<name>A0A2S0JXI4_LYSSH</name>
<organism evidence="2 4">
    <name type="scientific">Lysinibacillus sphaericus</name>
    <name type="common">Bacillus sphaericus</name>
    <dbReference type="NCBI Taxonomy" id="1421"/>
    <lineage>
        <taxon>Bacteria</taxon>
        <taxon>Bacillati</taxon>
        <taxon>Bacillota</taxon>
        <taxon>Bacilli</taxon>
        <taxon>Bacillales</taxon>
        <taxon>Bacillaceae</taxon>
        <taxon>Lysinibacillus</taxon>
    </lineage>
</organism>
<dbReference type="GeneID" id="48275778"/>
<dbReference type="PROSITE" id="PS51257">
    <property type="entry name" value="PROKAR_LIPOPROTEIN"/>
    <property type="match status" value="1"/>
</dbReference>
<dbReference type="Proteomes" id="UP000238825">
    <property type="component" value="Chromosome"/>
</dbReference>
<dbReference type="RefSeq" id="WP_024363751.1">
    <property type="nucleotide sequence ID" value="NZ_BJNS01000002.1"/>
</dbReference>
<evidence type="ECO:0000313" key="5">
    <source>
        <dbReference type="Proteomes" id="UP000255295"/>
    </source>
</evidence>
<dbReference type="AlphaFoldDB" id="A0A2S0JXI4"/>
<keyword evidence="1" id="KW-0732">Signal</keyword>
<protein>
    <recommendedName>
        <fullName evidence="6">Lipoprotein</fullName>
    </recommendedName>
</protein>
<feature type="signal peptide" evidence="1">
    <location>
        <begin position="1"/>
        <end position="24"/>
    </location>
</feature>
<dbReference type="EMBL" id="CP019980">
    <property type="protein sequence ID" value="AVK95853.1"/>
    <property type="molecule type" value="Genomic_DNA"/>
</dbReference>
<dbReference type="Proteomes" id="UP000255295">
    <property type="component" value="Unassembled WGS sequence"/>
</dbReference>
<evidence type="ECO:0000313" key="2">
    <source>
        <dbReference type="EMBL" id="AVK95853.1"/>
    </source>
</evidence>
<accession>A0A2S0JXI4</accession>
<gene>
    <name evidence="2" type="ORF">LS41612_06160</name>
    <name evidence="3" type="ORF">NCTC10338_03534</name>
</gene>
<reference evidence="2 4" key="1">
    <citation type="submission" date="2017-03" db="EMBL/GenBank/DDBJ databases">
        <title>The whole genome sequencing and assembly of Lysinibacillus sphaericus DSM 28T strain.</title>
        <authorList>
            <person name="Lee Y.-J."/>
            <person name="Yi H."/>
            <person name="Bahn Y.-S."/>
            <person name="Kim J.F."/>
            <person name="Lee D.-W."/>
        </authorList>
    </citation>
    <scope>NUCLEOTIDE SEQUENCE [LARGE SCALE GENOMIC DNA]</scope>
    <source>
        <strain evidence="2 4">DSM 28</strain>
    </source>
</reference>
<dbReference type="EMBL" id="UFSZ01000001">
    <property type="protein sequence ID" value="SUV18404.1"/>
    <property type="molecule type" value="Genomic_DNA"/>
</dbReference>
<sequence length="172" mass="19284">MSYARLQALGLLLLLLGLSGCNQSVDEQIASGLQMTEKVFAEEPEAYTDKIGQIQLFLPSKFKIEDSSDAYNILISKGTNSYILFINDREQNDSKLYYNLLKEDRSKKVINETTYDKDGIFGFSAVSKTDNKDEFELIVSSGGVKMTTISPANNIENNLHEMTKIVHSVKIK</sequence>
<feature type="chain" id="PRO_5039442938" description="Lipoprotein" evidence="1">
    <location>
        <begin position="25"/>
        <end position="172"/>
    </location>
</feature>
<evidence type="ECO:0000313" key="4">
    <source>
        <dbReference type="Proteomes" id="UP000238825"/>
    </source>
</evidence>
<reference evidence="3 5" key="2">
    <citation type="submission" date="2018-06" db="EMBL/GenBank/DDBJ databases">
        <authorList>
            <consortium name="Pathogen Informatics"/>
            <person name="Doyle S."/>
        </authorList>
    </citation>
    <scope>NUCLEOTIDE SEQUENCE [LARGE SCALE GENOMIC DNA]</scope>
    <source>
        <strain evidence="3 5">NCTC10338</strain>
    </source>
</reference>
<proteinExistence type="predicted"/>
<evidence type="ECO:0000313" key="3">
    <source>
        <dbReference type="EMBL" id="SUV18404.1"/>
    </source>
</evidence>
<evidence type="ECO:0000256" key="1">
    <source>
        <dbReference type="SAM" id="SignalP"/>
    </source>
</evidence>
<evidence type="ECO:0008006" key="6">
    <source>
        <dbReference type="Google" id="ProtNLM"/>
    </source>
</evidence>